<dbReference type="Proteomes" id="UP000219020">
    <property type="component" value="Unassembled WGS sequence"/>
</dbReference>
<dbReference type="GeneID" id="66952684"/>
<protein>
    <submittedName>
        <fullName evidence="1">Uncharacterized protein</fullName>
    </submittedName>
</protein>
<name>A0A2A5SZ76_9GAMM</name>
<dbReference type="RefSeq" id="WP_097357382.1">
    <property type="nucleotide sequence ID" value="NZ_CAWNJE010000010.1"/>
</dbReference>
<keyword evidence="2" id="KW-1185">Reference proteome</keyword>
<gene>
    <name evidence="1" type="ORF">BTN49_3215</name>
</gene>
<organism evidence="1 2">
    <name type="scientific">Candidatus Enterovibrio escicola</name>
    <dbReference type="NCBI Taxonomy" id="1927127"/>
    <lineage>
        <taxon>Bacteria</taxon>
        <taxon>Pseudomonadati</taxon>
        <taxon>Pseudomonadota</taxon>
        <taxon>Gammaproteobacteria</taxon>
        <taxon>Vibrionales</taxon>
        <taxon>Vibrionaceae</taxon>
        <taxon>Enterovibrio</taxon>
    </lineage>
</organism>
<dbReference type="EMBL" id="NBYY01000037">
    <property type="protein sequence ID" value="PCS21205.1"/>
    <property type="molecule type" value="Genomic_DNA"/>
</dbReference>
<sequence>MHQLTILAVMPASHVLIWLESKQPWFRLYSMRTFAKWLNQSLTWQEEAPNDIGYLFISQRPPAPAAIIVVEGRKSLTYRLKKPDRTV</sequence>
<proteinExistence type="predicted"/>
<evidence type="ECO:0000313" key="1">
    <source>
        <dbReference type="EMBL" id="PCS21205.1"/>
    </source>
</evidence>
<dbReference type="AlphaFoldDB" id="A0A2A5SZ76"/>
<evidence type="ECO:0000313" key="2">
    <source>
        <dbReference type="Proteomes" id="UP000219020"/>
    </source>
</evidence>
<reference evidence="2" key="1">
    <citation type="submission" date="2017-04" db="EMBL/GenBank/DDBJ databases">
        <title>Genome evolution of the luminous symbionts of deep sea anglerfish.</title>
        <authorList>
            <person name="Hendry T.A."/>
        </authorList>
    </citation>
    <scope>NUCLEOTIDE SEQUENCE [LARGE SCALE GENOMIC DNA]</scope>
</reference>
<comment type="caution">
    <text evidence="1">The sequence shown here is derived from an EMBL/GenBank/DDBJ whole genome shotgun (WGS) entry which is preliminary data.</text>
</comment>
<accession>A0A2A5SZ76</accession>